<dbReference type="Proteomes" id="UP000274920">
    <property type="component" value="Unassembled WGS sequence"/>
</dbReference>
<keyword evidence="1" id="KW-1133">Transmembrane helix</keyword>
<sequence>MSRNKTVFGIGILCFTAGMYFGGVLAGFKRQEFLAEEQETRRTWERQEQPPADSTLSDPAECYLCGNHNRSLMSMFRGRDDLGVICVNDWYVMDMQIRNLDGMGGGGSGWTVGAKGACSFRTDRNPERGISEVTVEYGENSIFDVKKVQSHLCQTCLDKLLEVMDSYSEEGKELGAKDVCLVDFQTLELYSLQEHYISHYIRDYYVQIDGRDGDELEVIGIYAPVLENGEQVEE</sequence>
<name>A0A426DMK0_9FIRM</name>
<feature type="transmembrane region" description="Helical" evidence="1">
    <location>
        <begin position="6"/>
        <end position="28"/>
    </location>
</feature>
<evidence type="ECO:0000313" key="3">
    <source>
        <dbReference type="Proteomes" id="UP000274920"/>
    </source>
</evidence>
<evidence type="ECO:0000313" key="2">
    <source>
        <dbReference type="EMBL" id="RRK34005.1"/>
    </source>
</evidence>
<gene>
    <name evidence="2" type="ORF">EBB54_23625</name>
</gene>
<proteinExistence type="predicted"/>
<protein>
    <submittedName>
        <fullName evidence="2">Uncharacterized protein</fullName>
    </submittedName>
</protein>
<comment type="caution">
    <text evidence="2">The sequence shown here is derived from an EMBL/GenBank/DDBJ whole genome shotgun (WGS) entry which is preliminary data.</text>
</comment>
<evidence type="ECO:0000256" key="1">
    <source>
        <dbReference type="SAM" id="Phobius"/>
    </source>
</evidence>
<dbReference type="AlphaFoldDB" id="A0A426DMK0"/>
<organism evidence="2 3">
    <name type="scientific">Schaedlerella arabinosiphila</name>
    <dbReference type="NCBI Taxonomy" id="2044587"/>
    <lineage>
        <taxon>Bacteria</taxon>
        <taxon>Bacillati</taxon>
        <taxon>Bacillota</taxon>
        <taxon>Clostridia</taxon>
        <taxon>Lachnospirales</taxon>
        <taxon>Lachnospiraceae</taxon>
        <taxon>Schaedlerella</taxon>
    </lineage>
</organism>
<dbReference type="RefSeq" id="WP_125129179.1">
    <property type="nucleotide sequence ID" value="NZ_RHJS01000002.1"/>
</dbReference>
<dbReference type="EMBL" id="RHJS01000002">
    <property type="protein sequence ID" value="RRK34005.1"/>
    <property type="molecule type" value="Genomic_DNA"/>
</dbReference>
<keyword evidence="1" id="KW-0472">Membrane</keyword>
<reference evidence="2" key="1">
    <citation type="submission" date="2018-10" db="EMBL/GenBank/DDBJ databases">
        <title>Schaedlerella arabinophila gen. nov. sp. nov., isolated from the mouse intestinal tract and comparative analysis with the genome of the closely related altered Schaedler flora strain ASF502.</title>
        <authorList>
            <person name="Miyake S."/>
            <person name="Soh M."/>
            <person name="Seedorf H."/>
        </authorList>
    </citation>
    <scope>NUCLEOTIDE SEQUENCE [LARGE SCALE GENOMIC DNA]</scope>
    <source>
        <strain evidence="2">DSM 106076</strain>
    </source>
</reference>
<keyword evidence="1" id="KW-0812">Transmembrane</keyword>
<keyword evidence="3" id="KW-1185">Reference proteome</keyword>
<accession>A0A426DMK0</accession>